<keyword evidence="3" id="KW-1185">Reference proteome</keyword>
<dbReference type="Proteomes" id="UP001642360">
    <property type="component" value="Unassembled WGS sequence"/>
</dbReference>
<proteinExistence type="predicted"/>
<gene>
    <name evidence="2" type="ORF">ILEXP_LOCUS14315</name>
</gene>
<dbReference type="Pfam" id="PF26251">
    <property type="entry name" value="TPR_TRAPPC9-Trs120"/>
    <property type="match status" value="1"/>
</dbReference>
<sequence length="278" mass="30881">MIIDRMGQKDPVLEEEVKFRYNSVIVHYRKSFIQDNAQRVSPLSFELEATLKLARFLCRRELAKEVVELLTAAADGAKSLIDASDRLILYVEIARLFGTIGYFRKAAFFSRQVAQLYLQQENSLAAISAMQVLAMTSKAYRVESRASIANHSILDGFGSTHADGGKMHHHSIVSLFASQWSTLQMVVLREILLSAVRAGDPLTAWSAAARLLRSYYPLITPAGQNGLASALANSAERLPSGTRCADPALPFVRYTMKILSLTLDSHQVLFCNDYIACF</sequence>
<comment type="caution">
    <text evidence="2">The sequence shown here is derived from an EMBL/GenBank/DDBJ whole genome shotgun (WGS) entry which is preliminary data.</text>
</comment>
<evidence type="ECO:0000259" key="1">
    <source>
        <dbReference type="Pfam" id="PF26251"/>
    </source>
</evidence>
<protein>
    <recommendedName>
        <fullName evidence="1">Trs120/TRAPPC9 TPR region domain-containing protein</fullName>
    </recommendedName>
</protein>
<dbReference type="GO" id="GO:0005794">
    <property type="term" value="C:Golgi apparatus"/>
    <property type="evidence" value="ECO:0007669"/>
    <property type="project" value="UniProtKB-SubCell"/>
</dbReference>
<dbReference type="InterPro" id="IPR013935">
    <property type="entry name" value="Trs120_TRAPPC9"/>
</dbReference>
<evidence type="ECO:0000313" key="2">
    <source>
        <dbReference type="EMBL" id="CAK9146468.1"/>
    </source>
</evidence>
<feature type="domain" description="Trs120/TRAPPC9 TPR region" evidence="1">
    <location>
        <begin position="65"/>
        <end position="232"/>
    </location>
</feature>
<accession>A0ABC8RP13</accession>
<reference evidence="2 3" key="1">
    <citation type="submission" date="2024-02" db="EMBL/GenBank/DDBJ databases">
        <authorList>
            <person name="Vignale AGUSTIN F."/>
            <person name="Sosa J E."/>
            <person name="Modenutti C."/>
        </authorList>
    </citation>
    <scope>NUCLEOTIDE SEQUENCE [LARGE SCALE GENOMIC DNA]</scope>
</reference>
<dbReference type="PANTHER" id="PTHR21512">
    <property type="entry name" value="TRAFFICKING PROTEIN PARTICLE COMPLEX SUBUNIT 9"/>
    <property type="match status" value="1"/>
</dbReference>
<dbReference type="AlphaFoldDB" id="A0ABC8RP13"/>
<name>A0ABC8RP13_9AQUA</name>
<dbReference type="PANTHER" id="PTHR21512:SF5">
    <property type="entry name" value="TRAFFICKING PROTEIN PARTICLE COMPLEX SUBUNIT 9"/>
    <property type="match status" value="1"/>
</dbReference>
<evidence type="ECO:0000313" key="3">
    <source>
        <dbReference type="Proteomes" id="UP001642360"/>
    </source>
</evidence>
<organism evidence="2 3">
    <name type="scientific">Ilex paraguariensis</name>
    <name type="common">yerba mate</name>
    <dbReference type="NCBI Taxonomy" id="185542"/>
    <lineage>
        <taxon>Eukaryota</taxon>
        <taxon>Viridiplantae</taxon>
        <taxon>Streptophyta</taxon>
        <taxon>Embryophyta</taxon>
        <taxon>Tracheophyta</taxon>
        <taxon>Spermatophyta</taxon>
        <taxon>Magnoliopsida</taxon>
        <taxon>eudicotyledons</taxon>
        <taxon>Gunneridae</taxon>
        <taxon>Pentapetalae</taxon>
        <taxon>asterids</taxon>
        <taxon>campanulids</taxon>
        <taxon>Aquifoliales</taxon>
        <taxon>Aquifoliaceae</taxon>
        <taxon>Ilex</taxon>
    </lineage>
</organism>
<dbReference type="EMBL" id="CAUOFW020001580">
    <property type="protein sequence ID" value="CAK9146468.1"/>
    <property type="molecule type" value="Genomic_DNA"/>
</dbReference>
<dbReference type="InterPro" id="IPR058564">
    <property type="entry name" value="TPR_TRAPPC9_Trs120"/>
</dbReference>